<dbReference type="EMBL" id="REGN01004084">
    <property type="protein sequence ID" value="RNA19234.1"/>
    <property type="molecule type" value="Genomic_DNA"/>
</dbReference>
<proteinExistence type="predicted"/>
<organism evidence="1 2">
    <name type="scientific">Brachionus plicatilis</name>
    <name type="common">Marine rotifer</name>
    <name type="synonym">Brachionus muelleri</name>
    <dbReference type="NCBI Taxonomy" id="10195"/>
    <lineage>
        <taxon>Eukaryota</taxon>
        <taxon>Metazoa</taxon>
        <taxon>Spiralia</taxon>
        <taxon>Gnathifera</taxon>
        <taxon>Rotifera</taxon>
        <taxon>Eurotatoria</taxon>
        <taxon>Monogononta</taxon>
        <taxon>Pseudotrocha</taxon>
        <taxon>Ploima</taxon>
        <taxon>Brachionidae</taxon>
        <taxon>Brachionus</taxon>
    </lineage>
</organism>
<sequence>MKKKMRPLLNAGQLDCTAWTDGFVGRLGRTDGSDGRTDGSDGRKALTDGLDGRTAGLVGRTARSDALIGRSPLFGRSVTVERSGRPDCTDVQNEHFFLLKKDKKYNHSFFVVAVNRLVEKNFQLIDQGFIAV</sequence>
<dbReference type="Proteomes" id="UP000276133">
    <property type="component" value="Unassembled WGS sequence"/>
</dbReference>
<evidence type="ECO:0000313" key="2">
    <source>
        <dbReference type="Proteomes" id="UP000276133"/>
    </source>
</evidence>
<protein>
    <submittedName>
        <fullName evidence="1">Uncharacterized protein</fullName>
    </submittedName>
</protein>
<evidence type="ECO:0000313" key="1">
    <source>
        <dbReference type="EMBL" id="RNA19234.1"/>
    </source>
</evidence>
<keyword evidence="2" id="KW-1185">Reference proteome</keyword>
<comment type="caution">
    <text evidence="1">The sequence shown here is derived from an EMBL/GenBank/DDBJ whole genome shotgun (WGS) entry which is preliminary data.</text>
</comment>
<gene>
    <name evidence="1" type="ORF">BpHYR1_008827</name>
</gene>
<dbReference type="AlphaFoldDB" id="A0A3M7R757"/>
<reference evidence="1 2" key="1">
    <citation type="journal article" date="2018" name="Sci. Rep.">
        <title>Genomic signatures of local adaptation to the degree of environmental predictability in rotifers.</title>
        <authorList>
            <person name="Franch-Gras L."/>
            <person name="Hahn C."/>
            <person name="Garcia-Roger E.M."/>
            <person name="Carmona M.J."/>
            <person name="Serra M."/>
            <person name="Gomez A."/>
        </authorList>
    </citation>
    <scope>NUCLEOTIDE SEQUENCE [LARGE SCALE GENOMIC DNA]</scope>
    <source>
        <strain evidence="1">HYR1</strain>
    </source>
</reference>
<name>A0A3M7R757_BRAPC</name>
<accession>A0A3M7R757</accession>